<sequence>MSKVSISSELHGKANRVTEPDDQRLGFVGLSIALFCFHKLMRLPEWLKNSTSPQKIEILECPKLYVLPEGFHQLYELKVLRISECEELIRRHRQGTCEVWKMIAHIPEIHLNETKIISHHY</sequence>
<accession>A0A7J0DLQ1</accession>
<dbReference type="AlphaFoldDB" id="A0A7J0DLQ1"/>
<evidence type="ECO:0000313" key="2">
    <source>
        <dbReference type="Proteomes" id="UP000585474"/>
    </source>
</evidence>
<protein>
    <submittedName>
        <fullName evidence="1">Uncharacterized protein</fullName>
    </submittedName>
</protein>
<dbReference type="EMBL" id="BJWL01000267">
    <property type="protein sequence ID" value="GFS36945.1"/>
    <property type="molecule type" value="Genomic_DNA"/>
</dbReference>
<dbReference type="Proteomes" id="UP000585474">
    <property type="component" value="Unassembled WGS sequence"/>
</dbReference>
<dbReference type="InterPro" id="IPR032675">
    <property type="entry name" value="LRR_dom_sf"/>
</dbReference>
<evidence type="ECO:0000313" key="1">
    <source>
        <dbReference type="EMBL" id="GFS36945.1"/>
    </source>
</evidence>
<gene>
    <name evidence="1" type="ORF">Acr_00g0048820</name>
</gene>
<name>A0A7J0DLQ1_9ERIC</name>
<reference evidence="2" key="1">
    <citation type="submission" date="2019-07" db="EMBL/GenBank/DDBJ databases">
        <title>De Novo Assembly of kiwifruit Actinidia rufa.</title>
        <authorList>
            <person name="Sugita-Konishi S."/>
            <person name="Sato K."/>
            <person name="Mori E."/>
            <person name="Abe Y."/>
            <person name="Kisaki G."/>
            <person name="Hamano K."/>
            <person name="Suezawa K."/>
            <person name="Otani M."/>
            <person name="Fukuda T."/>
            <person name="Manabe T."/>
            <person name="Gomi K."/>
            <person name="Tabuchi M."/>
            <person name="Akimitsu K."/>
            <person name="Kataoka I."/>
        </authorList>
    </citation>
    <scope>NUCLEOTIDE SEQUENCE [LARGE SCALE GENOMIC DNA]</scope>
    <source>
        <strain evidence="2">cv. Fuchu</strain>
    </source>
</reference>
<comment type="caution">
    <text evidence="1">The sequence shown here is derived from an EMBL/GenBank/DDBJ whole genome shotgun (WGS) entry which is preliminary data.</text>
</comment>
<organism evidence="1 2">
    <name type="scientific">Actinidia rufa</name>
    <dbReference type="NCBI Taxonomy" id="165716"/>
    <lineage>
        <taxon>Eukaryota</taxon>
        <taxon>Viridiplantae</taxon>
        <taxon>Streptophyta</taxon>
        <taxon>Embryophyta</taxon>
        <taxon>Tracheophyta</taxon>
        <taxon>Spermatophyta</taxon>
        <taxon>Magnoliopsida</taxon>
        <taxon>eudicotyledons</taxon>
        <taxon>Gunneridae</taxon>
        <taxon>Pentapetalae</taxon>
        <taxon>asterids</taxon>
        <taxon>Ericales</taxon>
        <taxon>Actinidiaceae</taxon>
        <taxon>Actinidia</taxon>
    </lineage>
</organism>
<proteinExistence type="predicted"/>
<keyword evidence="2" id="KW-1185">Reference proteome</keyword>
<dbReference type="OrthoDB" id="1928346at2759"/>
<dbReference type="Gene3D" id="3.80.10.10">
    <property type="entry name" value="Ribonuclease Inhibitor"/>
    <property type="match status" value="1"/>
</dbReference>